<keyword evidence="4" id="KW-1185">Reference proteome</keyword>
<protein>
    <submittedName>
        <fullName evidence="3">Glycosyltransferase involved in cell wall biosynthesis</fullName>
    </submittedName>
</protein>
<dbReference type="CDD" id="cd03801">
    <property type="entry name" value="GT4_PimA-like"/>
    <property type="match status" value="1"/>
</dbReference>
<dbReference type="PANTHER" id="PTHR12526:SF638">
    <property type="entry name" value="SPORE COAT PROTEIN SA"/>
    <property type="match status" value="1"/>
</dbReference>
<dbReference type="GO" id="GO:0016757">
    <property type="term" value="F:glycosyltransferase activity"/>
    <property type="evidence" value="ECO:0007669"/>
    <property type="project" value="InterPro"/>
</dbReference>
<proteinExistence type="predicted"/>
<dbReference type="InterPro" id="IPR001296">
    <property type="entry name" value="Glyco_trans_1"/>
</dbReference>
<dbReference type="SUPFAM" id="SSF53756">
    <property type="entry name" value="UDP-Glycosyltransferase/glycogen phosphorylase"/>
    <property type="match status" value="1"/>
</dbReference>
<gene>
    <name evidence="3" type="ORF">BJY18_006784</name>
</gene>
<keyword evidence="1 3" id="KW-0808">Transferase</keyword>
<dbReference type="Pfam" id="PF00534">
    <property type="entry name" value="Glycos_transf_1"/>
    <property type="match status" value="1"/>
</dbReference>
<sequence length="416" mass="45214">MTATPTVAVAVHDGFYGCGTGAGYANFGTLRTLTDLLPASVRLAVLPLRLDRSSPEHHPAWHARTRRLLRNATILPVDNGTGGQNRWGRLGNFRHLVRMTADRLHALGRSADPLLIIAFDAPFLGLGSALSPGLVPHLVLAPRSSAAIHAPHDLERRGWERDGLLAAVAGGARIATISPFMADHLHRDYGVPSEAMVSLRDGLTEDDWSGHGISAVPNLPPFVFSMGRAEPYKGFEDLLDAWELLERDGVSLPLLVLAATSESPEPTPYQNVLRDRAERLASPVRMLTRFTPDVAHLLRHPRVRAVVVPSHAEPFGRIPMEAFAAGAAPVISTTSQGLRDQIRDGDTGFLCAPKSPPSLANALLRALHLSADQRLSMRTRARQAALRDYDHPAALRTFLTQTAPWLTHSGPDTRLR</sequence>
<dbReference type="Gene3D" id="3.40.50.2000">
    <property type="entry name" value="Glycogen Phosphorylase B"/>
    <property type="match status" value="1"/>
</dbReference>
<reference evidence="3 4" key="1">
    <citation type="submission" date="2020-08" db="EMBL/GenBank/DDBJ databases">
        <title>Sequencing the genomes of 1000 actinobacteria strains.</title>
        <authorList>
            <person name="Klenk H.-P."/>
        </authorList>
    </citation>
    <scope>NUCLEOTIDE SEQUENCE [LARGE SCALE GENOMIC DNA]</scope>
    <source>
        <strain evidence="3 4">DSM 45859</strain>
    </source>
</reference>
<evidence type="ECO:0000313" key="4">
    <source>
        <dbReference type="Proteomes" id="UP000581769"/>
    </source>
</evidence>
<name>A0A840J6H3_9PSEU</name>
<dbReference type="Proteomes" id="UP000581769">
    <property type="component" value="Unassembled WGS sequence"/>
</dbReference>
<dbReference type="EMBL" id="JACHMG010000001">
    <property type="protein sequence ID" value="MBB4689299.1"/>
    <property type="molecule type" value="Genomic_DNA"/>
</dbReference>
<evidence type="ECO:0000259" key="2">
    <source>
        <dbReference type="Pfam" id="PF00534"/>
    </source>
</evidence>
<comment type="caution">
    <text evidence="3">The sequence shown here is derived from an EMBL/GenBank/DDBJ whole genome shotgun (WGS) entry which is preliminary data.</text>
</comment>
<feature type="domain" description="Glycosyl transferase family 1" evidence="2">
    <location>
        <begin position="217"/>
        <end position="383"/>
    </location>
</feature>
<organism evidence="3 4">
    <name type="scientific">Amycolatopsis jiangsuensis</name>
    <dbReference type="NCBI Taxonomy" id="1181879"/>
    <lineage>
        <taxon>Bacteria</taxon>
        <taxon>Bacillati</taxon>
        <taxon>Actinomycetota</taxon>
        <taxon>Actinomycetes</taxon>
        <taxon>Pseudonocardiales</taxon>
        <taxon>Pseudonocardiaceae</taxon>
        <taxon>Amycolatopsis</taxon>
    </lineage>
</organism>
<dbReference type="PANTHER" id="PTHR12526">
    <property type="entry name" value="GLYCOSYLTRANSFERASE"/>
    <property type="match status" value="1"/>
</dbReference>
<dbReference type="AlphaFoldDB" id="A0A840J6H3"/>
<accession>A0A840J6H3</accession>
<dbReference type="RefSeq" id="WP_184783860.1">
    <property type="nucleotide sequence ID" value="NZ_JACHMG010000001.1"/>
</dbReference>
<evidence type="ECO:0000256" key="1">
    <source>
        <dbReference type="ARBA" id="ARBA00022679"/>
    </source>
</evidence>
<evidence type="ECO:0000313" key="3">
    <source>
        <dbReference type="EMBL" id="MBB4689299.1"/>
    </source>
</evidence>